<accession>A0A0E9QMH4</accession>
<evidence type="ECO:0000313" key="1">
    <source>
        <dbReference type="EMBL" id="JAH18049.1"/>
    </source>
</evidence>
<proteinExistence type="predicted"/>
<name>A0A0E9QMH4_ANGAN</name>
<dbReference type="AlphaFoldDB" id="A0A0E9QMH4"/>
<protein>
    <submittedName>
        <fullName evidence="1">Uncharacterized protein</fullName>
    </submittedName>
</protein>
<reference evidence="1" key="2">
    <citation type="journal article" date="2015" name="Fish Shellfish Immunol.">
        <title>Early steps in the European eel (Anguilla anguilla)-Vibrio vulnificus interaction in the gills: Role of the RtxA13 toxin.</title>
        <authorList>
            <person name="Callol A."/>
            <person name="Pajuelo D."/>
            <person name="Ebbesson L."/>
            <person name="Teles M."/>
            <person name="MacKenzie S."/>
            <person name="Amaro C."/>
        </authorList>
    </citation>
    <scope>NUCLEOTIDE SEQUENCE</scope>
</reference>
<organism evidence="1">
    <name type="scientific">Anguilla anguilla</name>
    <name type="common">European freshwater eel</name>
    <name type="synonym">Muraena anguilla</name>
    <dbReference type="NCBI Taxonomy" id="7936"/>
    <lineage>
        <taxon>Eukaryota</taxon>
        <taxon>Metazoa</taxon>
        <taxon>Chordata</taxon>
        <taxon>Craniata</taxon>
        <taxon>Vertebrata</taxon>
        <taxon>Euteleostomi</taxon>
        <taxon>Actinopterygii</taxon>
        <taxon>Neopterygii</taxon>
        <taxon>Teleostei</taxon>
        <taxon>Anguilliformes</taxon>
        <taxon>Anguillidae</taxon>
        <taxon>Anguilla</taxon>
    </lineage>
</organism>
<reference evidence="1" key="1">
    <citation type="submission" date="2014-11" db="EMBL/GenBank/DDBJ databases">
        <authorList>
            <person name="Amaro Gonzalez C."/>
        </authorList>
    </citation>
    <scope>NUCLEOTIDE SEQUENCE</scope>
</reference>
<sequence length="32" mass="3765">MMAKWSNVAVTESVVRIEQNTFMREFTETEAE</sequence>
<dbReference type="EMBL" id="GBXM01090528">
    <property type="protein sequence ID" value="JAH18049.1"/>
    <property type="molecule type" value="Transcribed_RNA"/>
</dbReference>